<feature type="transmembrane region" description="Helical" evidence="9">
    <location>
        <begin position="25"/>
        <end position="45"/>
    </location>
</feature>
<feature type="transmembrane region" description="Helical" evidence="9">
    <location>
        <begin position="217"/>
        <end position="238"/>
    </location>
</feature>
<evidence type="ECO:0000313" key="11">
    <source>
        <dbReference type="Proteomes" id="UP001157974"/>
    </source>
</evidence>
<dbReference type="EMBL" id="JAMWBK010000009">
    <property type="protein sequence ID" value="KAJ8902397.1"/>
    <property type="molecule type" value="Genomic_DNA"/>
</dbReference>
<dbReference type="GO" id="GO:0006952">
    <property type="term" value="P:defense response"/>
    <property type="evidence" value="ECO:0007669"/>
    <property type="project" value="UniProtKB-KW"/>
</dbReference>
<feature type="compositionally biased region" description="Basic and acidic residues" evidence="8">
    <location>
        <begin position="416"/>
        <end position="427"/>
    </location>
</feature>
<comment type="subcellular location">
    <subcellularLocation>
        <location evidence="1">Membrane</location>
        <topology evidence="1">Multi-pass membrane protein</topology>
    </subcellularLocation>
</comment>
<comment type="caution">
    <text evidence="10">The sequence shown here is derived from an EMBL/GenBank/DDBJ whole genome shotgun (WGS) entry which is preliminary data.</text>
</comment>
<dbReference type="InterPro" id="IPR004326">
    <property type="entry name" value="Mlo"/>
</dbReference>
<proteinExistence type="inferred from homology"/>
<evidence type="ECO:0000256" key="8">
    <source>
        <dbReference type="SAM" id="MobiDB-lite"/>
    </source>
</evidence>
<keyword evidence="4" id="KW-0611">Plant defense</keyword>
<keyword evidence="6 9" id="KW-0472">Membrane</keyword>
<evidence type="ECO:0000256" key="6">
    <source>
        <dbReference type="ARBA" id="ARBA00023136"/>
    </source>
</evidence>
<feature type="transmembrane region" description="Helical" evidence="9">
    <location>
        <begin position="484"/>
        <end position="506"/>
    </location>
</feature>
<evidence type="ECO:0000256" key="3">
    <source>
        <dbReference type="ARBA" id="ARBA00022692"/>
    </source>
</evidence>
<evidence type="ECO:0008006" key="12">
    <source>
        <dbReference type="Google" id="ProtNLM"/>
    </source>
</evidence>
<protein>
    <recommendedName>
        <fullName evidence="12">MLO-like protein</fullName>
    </recommendedName>
</protein>
<keyword evidence="3 9" id="KW-0812">Transmembrane</keyword>
<comment type="similarity">
    <text evidence="2">Belongs to the MLO family.</text>
</comment>
<feature type="transmembrane region" description="Helical" evidence="9">
    <location>
        <begin position="99"/>
        <end position="123"/>
    </location>
</feature>
<evidence type="ECO:0000256" key="1">
    <source>
        <dbReference type="ARBA" id="ARBA00004141"/>
    </source>
</evidence>
<feature type="transmembrane region" description="Helical" evidence="9">
    <location>
        <begin position="526"/>
        <end position="547"/>
    </location>
</feature>
<dbReference type="PANTHER" id="PTHR31942:SF52">
    <property type="entry name" value="MLO-LIKE PROTEIN 1"/>
    <property type="match status" value="1"/>
</dbReference>
<keyword evidence="7" id="KW-0568">Pathogenesis-related protein</keyword>
<evidence type="ECO:0000256" key="5">
    <source>
        <dbReference type="ARBA" id="ARBA00022989"/>
    </source>
</evidence>
<feature type="transmembrane region" description="Helical" evidence="9">
    <location>
        <begin position="244"/>
        <end position="271"/>
    </location>
</feature>
<feature type="transmembrane region" description="Helical" evidence="9">
    <location>
        <begin position="66"/>
        <end position="87"/>
    </location>
</feature>
<feature type="region of interest" description="Disordered" evidence="8">
    <location>
        <begin position="392"/>
        <end position="430"/>
    </location>
</feature>
<evidence type="ECO:0000256" key="9">
    <source>
        <dbReference type="SAM" id="Phobius"/>
    </source>
</evidence>
<gene>
    <name evidence="10" type="ORF">NDN08_006802</name>
</gene>
<evidence type="ECO:0000256" key="7">
    <source>
        <dbReference type="ARBA" id="ARBA00023265"/>
    </source>
</evidence>
<dbReference type="Pfam" id="PF03094">
    <property type="entry name" value="Mlo"/>
    <property type="match status" value="1"/>
</dbReference>
<reference evidence="10 11" key="1">
    <citation type="journal article" date="2023" name="Nat. Commun.">
        <title>Origin of minicircular mitochondrial genomes in red algae.</title>
        <authorList>
            <person name="Lee Y."/>
            <person name="Cho C.H."/>
            <person name="Lee Y.M."/>
            <person name="Park S.I."/>
            <person name="Yang J.H."/>
            <person name="West J.A."/>
            <person name="Bhattacharya D."/>
            <person name="Yoon H.S."/>
        </authorList>
    </citation>
    <scope>NUCLEOTIDE SEQUENCE [LARGE SCALE GENOMIC DNA]</scope>
    <source>
        <strain evidence="10 11">CCMP1338</strain>
        <tissue evidence="10">Whole cell</tissue>
    </source>
</reference>
<evidence type="ECO:0000313" key="10">
    <source>
        <dbReference type="EMBL" id="KAJ8902397.1"/>
    </source>
</evidence>
<name>A0AAV8UMG9_9RHOD</name>
<keyword evidence="11" id="KW-1185">Reference proteome</keyword>
<dbReference type="PANTHER" id="PTHR31942">
    <property type="entry name" value="MLO-LIKE PROTEIN 1"/>
    <property type="match status" value="1"/>
</dbReference>
<accession>A0AAV8UMG9</accession>
<evidence type="ECO:0000256" key="2">
    <source>
        <dbReference type="ARBA" id="ARBA00006574"/>
    </source>
</evidence>
<sequence>MLLRWLAVRADDSGSDDDGFIEDSLLTELLGIGIIVFNLIFAFALKKLEPWAEKRHPYIGMTMRVMYKELMSLGIIALIFTLIEVAVHPSKTVVIAFEYAHIFLFFLAVMNIIAVGATTYTSLRISRRWKKFQNLTTFKYEKDKNEYEALSTKKHSHHNIFWESLVWHGCNLRKLHRFNYLHDEMNFHDLRIQFLHYMDLPPVFNFSKYLRHVKSTIFVELVEIAWYSWLMVLAIFVVDCIRRIFYASLTYDLAMLIALPWCNFILCFIIYRKVKHIYWEMTKHPGLYFDEGSVLASELDLEEKGVQPRYSFASTSIPDDRDSEERPSARALARYSREEARVSHEKSRKEFVSNLYSTESSAPLWKGVEHRHNANEASKLVRSTQVAVESDLGENGIPTESAETKASVRSSVSDKASVDGRDNRMSLDGRAGSVVSDDAMNVNKTIHEHAIEVKMARAEDTGHPRWLTFFIPRLKRKASSAEKLFWFGSAHFFAWLCQMTLLFSVILMTLNITDLIFDPPRSAEPYFLVALVSAIITFILVQIILAFTMKKYTIVLNAAHLVEDELSAVLIEESLNNGLVEDYDDDDDSDDDSVHSEAEKKARMRSRLYFLGFMRQKLRI</sequence>
<dbReference type="Proteomes" id="UP001157974">
    <property type="component" value="Unassembled WGS sequence"/>
</dbReference>
<keyword evidence="5 9" id="KW-1133">Transmembrane helix</keyword>
<organism evidence="10 11">
    <name type="scientific">Rhodosorus marinus</name>
    <dbReference type="NCBI Taxonomy" id="101924"/>
    <lineage>
        <taxon>Eukaryota</taxon>
        <taxon>Rhodophyta</taxon>
        <taxon>Stylonematophyceae</taxon>
        <taxon>Stylonematales</taxon>
        <taxon>Stylonemataceae</taxon>
        <taxon>Rhodosorus</taxon>
    </lineage>
</organism>
<dbReference type="AlphaFoldDB" id="A0AAV8UMG9"/>
<evidence type="ECO:0000256" key="4">
    <source>
        <dbReference type="ARBA" id="ARBA00022821"/>
    </source>
</evidence>
<dbReference type="GO" id="GO:0016020">
    <property type="term" value="C:membrane"/>
    <property type="evidence" value="ECO:0007669"/>
    <property type="project" value="UniProtKB-SubCell"/>
</dbReference>